<dbReference type="Proteomes" id="UP001219518">
    <property type="component" value="Unassembled WGS sequence"/>
</dbReference>
<keyword evidence="1" id="KW-0378">Hydrolase</keyword>
<keyword evidence="1" id="KW-0067">ATP-binding</keyword>
<name>A0AAE1I1J0_9NEOP</name>
<evidence type="ECO:0000313" key="2">
    <source>
        <dbReference type="Proteomes" id="UP001219518"/>
    </source>
</evidence>
<dbReference type="PANTHER" id="PTHR33198:SF19">
    <property type="entry name" value="CCHC-TYPE DOMAIN-CONTAINING PROTEIN"/>
    <property type="match status" value="1"/>
</dbReference>
<gene>
    <name evidence="1" type="ORF">KUF71_006577</name>
</gene>
<dbReference type="AlphaFoldDB" id="A0AAE1I1J0"/>
<dbReference type="GO" id="GO:0004386">
    <property type="term" value="F:helicase activity"/>
    <property type="evidence" value="ECO:0007669"/>
    <property type="project" value="UniProtKB-KW"/>
</dbReference>
<evidence type="ECO:0000313" key="1">
    <source>
        <dbReference type="EMBL" id="KAK3931559.1"/>
    </source>
</evidence>
<keyword evidence="2" id="KW-1185">Reference proteome</keyword>
<dbReference type="PANTHER" id="PTHR33198">
    <property type="entry name" value="ANK_REP_REGION DOMAIN-CONTAINING PROTEIN-RELATED"/>
    <property type="match status" value="1"/>
</dbReference>
<keyword evidence="1" id="KW-0547">Nucleotide-binding</keyword>
<proteinExistence type="predicted"/>
<dbReference type="EMBL" id="JAHWGI010001426">
    <property type="protein sequence ID" value="KAK3931559.1"/>
    <property type="molecule type" value="Genomic_DNA"/>
</dbReference>
<reference evidence="1" key="1">
    <citation type="submission" date="2021-07" db="EMBL/GenBank/DDBJ databases">
        <authorList>
            <person name="Catto M.A."/>
            <person name="Jacobson A."/>
            <person name="Kennedy G."/>
            <person name="Labadie P."/>
            <person name="Hunt B.G."/>
            <person name="Srinivasan R."/>
        </authorList>
    </citation>
    <scope>NUCLEOTIDE SEQUENCE</scope>
    <source>
        <strain evidence="1">PL_HMW_Pooled</strain>
        <tissue evidence="1">Head</tissue>
    </source>
</reference>
<organism evidence="1 2">
    <name type="scientific">Frankliniella fusca</name>
    <dbReference type="NCBI Taxonomy" id="407009"/>
    <lineage>
        <taxon>Eukaryota</taxon>
        <taxon>Metazoa</taxon>
        <taxon>Ecdysozoa</taxon>
        <taxon>Arthropoda</taxon>
        <taxon>Hexapoda</taxon>
        <taxon>Insecta</taxon>
        <taxon>Pterygota</taxon>
        <taxon>Neoptera</taxon>
        <taxon>Paraneoptera</taxon>
        <taxon>Thysanoptera</taxon>
        <taxon>Terebrantia</taxon>
        <taxon>Thripoidea</taxon>
        <taxon>Thripidae</taxon>
        <taxon>Frankliniella</taxon>
    </lineage>
</organism>
<protein>
    <submittedName>
        <fullName evidence="1">ATP-dependent RNA helicase</fullName>
    </submittedName>
</protein>
<reference evidence="1" key="2">
    <citation type="journal article" date="2023" name="BMC Genomics">
        <title>Pest status, molecular evolution, and epigenetic factors derived from the genome assembly of Frankliniella fusca, a thysanopteran phytovirus vector.</title>
        <authorList>
            <person name="Catto M.A."/>
            <person name="Labadie P.E."/>
            <person name="Jacobson A.L."/>
            <person name="Kennedy G.G."/>
            <person name="Srinivasan R."/>
            <person name="Hunt B.G."/>
        </authorList>
    </citation>
    <scope>NUCLEOTIDE SEQUENCE</scope>
    <source>
        <strain evidence="1">PL_HMW_Pooled</strain>
    </source>
</reference>
<sequence>MGEAGDQALEVYNSFKDKLKTYKVTGSDGAQTEVDKSQSYPEVLEQFADYAKKKKSLFQFNKRNQRPKEPFTDWLTDIKILIKVCDYDALEESLLKDRIIGGVVDKRLKETLKSKPNISLDEVIDICKAIDTTARHSSSDDVVLDQLNLHRPCTNYQQGTHAGFRGFRGRGRGRGVSQTGPVHQRLDIQAHQTSSAALDPNYTFLCKRCKREHKIASCPAFGSTCSNCGKKNHWSLACRSPPKHQLKKPPPKRKVHALEIADQGEYILEGFDEDKVIHQVETAEDDDVDPPPHKRARKEYSETLKIAEVNVLPYSIFLKLELHKLHPINRKNVLVKGFEDKISIINMGVTLPTETAHGSKKYCSRRAPFSVHFGGKAFCQWTELFPEMNYYSKLQIAVEK</sequence>
<keyword evidence="1" id="KW-0347">Helicase</keyword>
<accession>A0AAE1I1J0</accession>
<comment type="caution">
    <text evidence="1">The sequence shown here is derived from an EMBL/GenBank/DDBJ whole genome shotgun (WGS) entry which is preliminary data.</text>
</comment>